<protein>
    <recommendedName>
        <fullName evidence="4">CDP-alcohol phosphatidyltransferase</fullName>
    </recommendedName>
</protein>
<dbReference type="Gene3D" id="1.20.120.1760">
    <property type="match status" value="1"/>
</dbReference>
<organism evidence="2 3">
    <name type="scientific">Deinococcus phoenicis</name>
    <dbReference type="NCBI Taxonomy" id="1476583"/>
    <lineage>
        <taxon>Bacteria</taxon>
        <taxon>Thermotogati</taxon>
        <taxon>Deinococcota</taxon>
        <taxon>Deinococci</taxon>
        <taxon>Deinococcales</taxon>
        <taxon>Deinococcaceae</taxon>
        <taxon>Deinococcus</taxon>
    </lineage>
</organism>
<dbReference type="PATRIC" id="fig|1476583.3.peg.271"/>
<feature type="transmembrane region" description="Helical" evidence="1">
    <location>
        <begin position="7"/>
        <end position="25"/>
    </location>
</feature>
<evidence type="ECO:0000313" key="3">
    <source>
        <dbReference type="Proteomes" id="UP000020492"/>
    </source>
</evidence>
<dbReference type="Proteomes" id="UP000020492">
    <property type="component" value="Unassembled WGS sequence"/>
</dbReference>
<keyword evidence="3" id="KW-1185">Reference proteome</keyword>
<dbReference type="Pfam" id="PF01066">
    <property type="entry name" value="CDP-OH_P_transf"/>
    <property type="match status" value="1"/>
</dbReference>
<evidence type="ECO:0000256" key="1">
    <source>
        <dbReference type="SAM" id="Phobius"/>
    </source>
</evidence>
<name>A0A016QU66_9DEIO</name>
<reference evidence="2 3" key="1">
    <citation type="submission" date="2014-03" db="EMBL/GenBank/DDBJ databases">
        <title>Draft genome sequence of Deinococcus phoenicis 1P10ME.</title>
        <authorList>
            <person name="Stepanov V.G."/>
            <person name="Vaishampayan P."/>
            <person name="Venkateswaran K."/>
            <person name="Fox G.E."/>
        </authorList>
    </citation>
    <scope>NUCLEOTIDE SEQUENCE [LARGE SCALE GENOMIC DNA]</scope>
    <source>
        <strain evidence="2 3">1P10ME</strain>
    </source>
</reference>
<dbReference type="GO" id="GO:0016780">
    <property type="term" value="F:phosphotransferase activity, for other substituted phosphate groups"/>
    <property type="evidence" value="ECO:0007669"/>
    <property type="project" value="InterPro"/>
</dbReference>
<dbReference type="OrthoDB" id="9796672at2"/>
<keyword evidence="1" id="KW-0472">Membrane</keyword>
<dbReference type="InterPro" id="IPR000462">
    <property type="entry name" value="CDP-OH_P_trans"/>
</dbReference>
<dbReference type="GO" id="GO:0008654">
    <property type="term" value="P:phospholipid biosynthetic process"/>
    <property type="evidence" value="ECO:0007669"/>
    <property type="project" value="InterPro"/>
</dbReference>
<dbReference type="AlphaFoldDB" id="A0A016QU66"/>
<accession>A0A016QU66</accession>
<dbReference type="RefSeq" id="WP_034352606.1">
    <property type="nucleotide sequence ID" value="NZ_JHAC01000004.1"/>
</dbReference>
<comment type="caution">
    <text evidence="2">The sequence shown here is derived from an EMBL/GenBank/DDBJ whole genome shotgun (WGS) entry which is preliminary data.</text>
</comment>
<keyword evidence="1" id="KW-0812">Transmembrane</keyword>
<feature type="transmembrane region" description="Helical" evidence="1">
    <location>
        <begin position="63"/>
        <end position="85"/>
    </location>
</feature>
<dbReference type="eggNOG" id="COG0558">
    <property type="taxonomic scope" value="Bacteria"/>
</dbReference>
<proteinExistence type="predicted"/>
<dbReference type="STRING" id="1476583.DEIPH_ctg004orf0119"/>
<keyword evidence="1" id="KW-1133">Transmembrane helix</keyword>
<dbReference type="GO" id="GO:0016020">
    <property type="term" value="C:membrane"/>
    <property type="evidence" value="ECO:0007669"/>
    <property type="project" value="InterPro"/>
</dbReference>
<feature type="transmembrane region" description="Helical" evidence="1">
    <location>
        <begin position="31"/>
        <end position="51"/>
    </location>
</feature>
<sequence length="189" mass="20501">MLRRLPAFLIALRGLLGPLLFALALGGRVPWLFAAGLGLALLSDIFDGVLARRLGVASPRLRWADSVVDGWFVLWVAAALLLTHFETLRPGFPLLAAYLLTDVAGWLADLGKYGRVAAYHAYSSKLTGVLLFAATVPLSLRDDPALLWVALGVGVLNHLERLAMTLVLPHWTPDVPTLWHALRRRAAGG</sequence>
<gene>
    <name evidence="2" type="ORF">DEIPH_ctg004orf0119</name>
</gene>
<evidence type="ECO:0008006" key="4">
    <source>
        <dbReference type="Google" id="ProtNLM"/>
    </source>
</evidence>
<dbReference type="InterPro" id="IPR043130">
    <property type="entry name" value="CDP-OH_PTrfase_TM_dom"/>
</dbReference>
<evidence type="ECO:0000313" key="2">
    <source>
        <dbReference type="EMBL" id="EYB69598.1"/>
    </source>
</evidence>
<dbReference type="EMBL" id="JHAC01000004">
    <property type="protein sequence ID" value="EYB69598.1"/>
    <property type="molecule type" value="Genomic_DNA"/>
</dbReference>